<gene>
    <name evidence="2" type="ORF">EK0264_04355</name>
</gene>
<accession>A0A7L4YKJ9</accession>
<proteinExistence type="predicted"/>
<keyword evidence="1" id="KW-1133">Transmembrane helix</keyword>
<dbReference type="InParanoid" id="A0A7L4YKJ9"/>
<protein>
    <recommendedName>
        <fullName evidence="4">Pilus assembly protein</fullName>
    </recommendedName>
</protein>
<keyword evidence="3" id="KW-1185">Reference proteome</keyword>
<evidence type="ECO:0008006" key="4">
    <source>
        <dbReference type="Google" id="ProtNLM"/>
    </source>
</evidence>
<keyword evidence="1" id="KW-0812">Transmembrane</keyword>
<dbReference type="EMBL" id="CP047156">
    <property type="protein sequence ID" value="QHB99591.1"/>
    <property type="molecule type" value="Genomic_DNA"/>
</dbReference>
<organism evidence="2 3">
    <name type="scientific">Epidermidibacterium keratini</name>
    <dbReference type="NCBI Taxonomy" id="1891644"/>
    <lineage>
        <taxon>Bacteria</taxon>
        <taxon>Bacillati</taxon>
        <taxon>Actinomycetota</taxon>
        <taxon>Actinomycetes</taxon>
        <taxon>Sporichthyales</taxon>
        <taxon>Sporichthyaceae</taxon>
        <taxon>Epidermidibacterium</taxon>
    </lineage>
</organism>
<name>A0A7L4YKJ9_9ACTN</name>
<evidence type="ECO:0000256" key="1">
    <source>
        <dbReference type="SAM" id="Phobius"/>
    </source>
</evidence>
<reference evidence="2 3" key="1">
    <citation type="journal article" date="2018" name="Int. J. Syst. Evol. Microbiol.">
        <title>Epidermidibacterium keratini gen. nov., sp. nov., a member of the family Sporichthyaceae, isolated from keratin epidermis.</title>
        <authorList>
            <person name="Lee D.G."/>
            <person name="Trujillo M.E."/>
            <person name="Kang S."/>
            <person name="Nam J.J."/>
            <person name="Kim Y.J."/>
        </authorList>
    </citation>
    <scope>NUCLEOTIDE SEQUENCE [LARGE SCALE GENOMIC DNA]</scope>
    <source>
        <strain evidence="2 3">EPI-7</strain>
    </source>
</reference>
<dbReference type="RefSeq" id="WP_159543303.1">
    <property type="nucleotide sequence ID" value="NZ_CP047156.1"/>
</dbReference>
<dbReference type="Proteomes" id="UP000463857">
    <property type="component" value="Chromosome"/>
</dbReference>
<evidence type="ECO:0000313" key="3">
    <source>
        <dbReference type="Proteomes" id="UP000463857"/>
    </source>
</evidence>
<sequence>MTRLAAQLEHLRRGERGSAVVEFVILAVAIFVPLTYGVIAFAAIQRAVFASTEAARQAGRAYGTAPDPAGAGARAEYAAALAVESQGIDPTDVAVWAAPASASCEDSGDRYSPSFAPAEQFVVCVQVTIRVPLIPEFITTNTSTGRYVVTMDHFR</sequence>
<keyword evidence="1" id="KW-0472">Membrane</keyword>
<evidence type="ECO:0000313" key="2">
    <source>
        <dbReference type="EMBL" id="QHB99591.1"/>
    </source>
</evidence>
<dbReference type="OrthoDB" id="5194173at2"/>
<dbReference type="AlphaFoldDB" id="A0A7L4YKJ9"/>
<feature type="transmembrane region" description="Helical" evidence="1">
    <location>
        <begin position="20"/>
        <end position="44"/>
    </location>
</feature>
<dbReference type="KEGG" id="eke:EK0264_04355"/>